<reference evidence="1" key="1">
    <citation type="submission" date="2013-11" db="EMBL/GenBank/DDBJ databases">
        <title>The Genome Sequence of Phytophthora parasitica CHvinca01.</title>
        <authorList>
            <consortium name="The Broad Institute Genomics Platform"/>
            <person name="Russ C."/>
            <person name="Tyler B."/>
            <person name="Panabieres F."/>
            <person name="Shan W."/>
            <person name="Tripathy S."/>
            <person name="Grunwald N."/>
            <person name="Machado M."/>
            <person name="Johnson C.S."/>
            <person name="Arredondo F."/>
            <person name="Hong C."/>
            <person name="Coffey M."/>
            <person name="Young S.K."/>
            <person name="Zeng Q."/>
            <person name="Gargeya S."/>
            <person name="Fitzgerald M."/>
            <person name="Abouelleil A."/>
            <person name="Alvarado L."/>
            <person name="Chapman S.B."/>
            <person name="Gainer-Dewar J."/>
            <person name="Goldberg J."/>
            <person name="Griggs A."/>
            <person name="Gujja S."/>
            <person name="Hansen M."/>
            <person name="Howarth C."/>
            <person name="Imamovic A."/>
            <person name="Ireland A."/>
            <person name="Larimer J."/>
            <person name="McCowan C."/>
            <person name="Murphy C."/>
            <person name="Pearson M."/>
            <person name="Poon T.W."/>
            <person name="Priest M."/>
            <person name="Roberts A."/>
            <person name="Saif S."/>
            <person name="Shea T."/>
            <person name="Sykes S."/>
            <person name="Wortman J."/>
            <person name="Nusbaum C."/>
            <person name="Birren B."/>
        </authorList>
    </citation>
    <scope>NUCLEOTIDE SEQUENCE [LARGE SCALE GENOMIC DNA]</scope>
    <source>
        <strain evidence="1">CHvinca01</strain>
    </source>
</reference>
<dbReference type="EMBL" id="KI680010">
    <property type="protein sequence ID" value="ETL91620.1"/>
    <property type="molecule type" value="Genomic_DNA"/>
</dbReference>
<sequence>RFREWWGKRDEILAAAGSRRRLEGGGRRPVLGELVNTLVDMIYDLRISKEKVTREWIAAQARDLFHGSGTKEEAEEHPIRFMASDPLCCRTNLTTLTDEELAGDVGVFKSFKDKMSVLIDESIEVVASWVTTAWRQVPNSVVQQSVDKCGFFANSSDWFISKQDVYGSQFDAAWSARSDVSSDSDIEDDTNSTFDEVLDTLDEIVINE</sequence>
<dbReference type="Proteomes" id="UP000054423">
    <property type="component" value="Unassembled WGS sequence"/>
</dbReference>
<name>W2L4R8_PHYNI</name>
<feature type="non-terminal residue" evidence="1">
    <location>
        <position position="1"/>
    </location>
</feature>
<dbReference type="VEuPathDB" id="FungiDB:PPTG_01696"/>
<dbReference type="VEuPathDB" id="FungiDB:PPTG_01695"/>
<dbReference type="AlphaFoldDB" id="W2L4R8"/>
<dbReference type="OrthoDB" id="89115at2759"/>
<organism evidence="1">
    <name type="scientific">Phytophthora nicotianae</name>
    <name type="common">Potato buckeye rot agent</name>
    <name type="synonym">Phytophthora parasitica</name>
    <dbReference type="NCBI Taxonomy" id="4792"/>
    <lineage>
        <taxon>Eukaryota</taxon>
        <taxon>Sar</taxon>
        <taxon>Stramenopiles</taxon>
        <taxon>Oomycota</taxon>
        <taxon>Peronosporomycetes</taxon>
        <taxon>Peronosporales</taxon>
        <taxon>Peronosporaceae</taxon>
        <taxon>Phytophthora</taxon>
    </lineage>
</organism>
<accession>W2L4R8</accession>
<proteinExistence type="predicted"/>
<evidence type="ECO:0000313" key="1">
    <source>
        <dbReference type="EMBL" id="ETL91620.1"/>
    </source>
</evidence>
<protein>
    <recommendedName>
        <fullName evidence="2">DDE-1 domain-containing protein</fullName>
    </recommendedName>
</protein>
<gene>
    <name evidence="1" type="ORF">L917_09856</name>
</gene>
<evidence type="ECO:0008006" key="2">
    <source>
        <dbReference type="Google" id="ProtNLM"/>
    </source>
</evidence>